<evidence type="ECO:0000256" key="1">
    <source>
        <dbReference type="ARBA" id="ARBA00004167"/>
    </source>
</evidence>
<accession>A0A0G0AY51</accession>
<dbReference type="GO" id="GO:0015628">
    <property type="term" value="P:protein secretion by the type II secretion system"/>
    <property type="evidence" value="ECO:0007669"/>
    <property type="project" value="InterPro"/>
</dbReference>
<evidence type="ECO:0000256" key="2">
    <source>
        <dbReference type="ARBA" id="ARBA00022481"/>
    </source>
</evidence>
<dbReference type="InterPro" id="IPR013545">
    <property type="entry name" value="T2SS_protein-GspG_C"/>
</dbReference>
<proteinExistence type="predicted"/>
<dbReference type="InterPro" id="IPR000983">
    <property type="entry name" value="Bac_GSPG_pilin"/>
</dbReference>
<feature type="domain" description="Type II secretion system protein GspG C-terminal" evidence="7">
    <location>
        <begin position="33"/>
        <end position="124"/>
    </location>
</feature>
<keyword evidence="4 6" id="KW-1133">Transmembrane helix</keyword>
<dbReference type="PANTHER" id="PTHR30093">
    <property type="entry name" value="GENERAL SECRETION PATHWAY PROTEIN G"/>
    <property type="match status" value="1"/>
</dbReference>
<keyword evidence="5 6" id="KW-0472">Membrane</keyword>
<dbReference type="PANTHER" id="PTHR30093:SF44">
    <property type="entry name" value="TYPE II SECRETION SYSTEM CORE PROTEIN G"/>
    <property type="match status" value="1"/>
</dbReference>
<dbReference type="Proteomes" id="UP000034803">
    <property type="component" value="Unassembled WGS sequence"/>
</dbReference>
<sequence>MKKLKGFTLVELLVVISLIGVLATLIFANLNAARERARDAVRKSDLRNIQTALRLYYNDNAGYPSNSGYNIVGCGSGASPISCVYGEAWTRDVTYMNILPDDPLSSQGYSYLGVAGNESYTLSACLENKSDEKGESTTNLTWCPSGWKYVVKP</sequence>
<keyword evidence="3 6" id="KW-0812">Transmembrane</keyword>
<dbReference type="InterPro" id="IPR045584">
    <property type="entry name" value="Pilin-like"/>
</dbReference>
<dbReference type="NCBIfam" id="TIGR02532">
    <property type="entry name" value="IV_pilin_GFxxxE"/>
    <property type="match status" value="1"/>
</dbReference>
<dbReference type="PROSITE" id="PS00409">
    <property type="entry name" value="PROKAR_NTER_METHYL"/>
    <property type="match status" value="1"/>
</dbReference>
<protein>
    <submittedName>
        <fullName evidence="8">General secretion pathway protein G</fullName>
    </submittedName>
</protein>
<keyword evidence="2" id="KW-0488">Methylation</keyword>
<evidence type="ECO:0000313" key="9">
    <source>
        <dbReference type="Proteomes" id="UP000034803"/>
    </source>
</evidence>
<gene>
    <name evidence="8" type="ORF">UR21_C0009G0071</name>
</gene>
<evidence type="ECO:0000313" key="8">
    <source>
        <dbReference type="EMBL" id="KKP31490.1"/>
    </source>
</evidence>
<comment type="subcellular location">
    <subcellularLocation>
        <location evidence="1">Membrane</location>
        <topology evidence="1">Single-pass membrane protein</topology>
    </subcellularLocation>
</comment>
<dbReference type="PRINTS" id="PR00813">
    <property type="entry name" value="BCTERIALGSPG"/>
</dbReference>
<dbReference type="GO" id="GO:0016020">
    <property type="term" value="C:membrane"/>
    <property type="evidence" value="ECO:0007669"/>
    <property type="project" value="UniProtKB-SubCell"/>
</dbReference>
<dbReference type="EMBL" id="LBOI01000009">
    <property type="protein sequence ID" value="KKP31490.1"/>
    <property type="molecule type" value="Genomic_DNA"/>
</dbReference>
<dbReference type="InterPro" id="IPR012902">
    <property type="entry name" value="N_methyl_site"/>
</dbReference>
<dbReference type="Pfam" id="PF07963">
    <property type="entry name" value="N_methyl"/>
    <property type="match status" value="1"/>
</dbReference>
<evidence type="ECO:0000256" key="5">
    <source>
        <dbReference type="ARBA" id="ARBA00023136"/>
    </source>
</evidence>
<dbReference type="Gene3D" id="3.30.700.10">
    <property type="entry name" value="Glycoprotein, Type 4 Pilin"/>
    <property type="match status" value="1"/>
</dbReference>
<evidence type="ECO:0000259" key="7">
    <source>
        <dbReference type="Pfam" id="PF08334"/>
    </source>
</evidence>
<dbReference type="GO" id="GO:0015627">
    <property type="term" value="C:type II protein secretion system complex"/>
    <property type="evidence" value="ECO:0007669"/>
    <property type="project" value="InterPro"/>
</dbReference>
<evidence type="ECO:0000256" key="3">
    <source>
        <dbReference type="ARBA" id="ARBA00022692"/>
    </source>
</evidence>
<dbReference type="SUPFAM" id="SSF54523">
    <property type="entry name" value="Pili subunits"/>
    <property type="match status" value="1"/>
</dbReference>
<dbReference type="AlphaFoldDB" id="A0A0G0AY51"/>
<comment type="caution">
    <text evidence="8">The sequence shown here is derived from an EMBL/GenBank/DDBJ whole genome shotgun (WGS) entry which is preliminary data.</text>
</comment>
<evidence type="ECO:0000256" key="6">
    <source>
        <dbReference type="SAM" id="Phobius"/>
    </source>
</evidence>
<reference evidence="8 9" key="1">
    <citation type="journal article" date="2015" name="Nature">
        <title>rRNA introns, odd ribosomes, and small enigmatic genomes across a large radiation of phyla.</title>
        <authorList>
            <person name="Brown C.T."/>
            <person name="Hug L.A."/>
            <person name="Thomas B.C."/>
            <person name="Sharon I."/>
            <person name="Castelle C.J."/>
            <person name="Singh A."/>
            <person name="Wilkins M.J."/>
            <person name="Williams K.H."/>
            <person name="Banfield J.F."/>
        </authorList>
    </citation>
    <scope>NUCLEOTIDE SEQUENCE [LARGE SCALE GENOMIC DNA]</scope>
</reference>
<evidence type="ECO:0000256" key="4">
    <source>
        <dbReference type="ARBA" id="ARBA00022989"/>
    </source>
</evidence>
<dbReference type="Pfam" id="PF08334">
    <property type="entry name" value="T2SSG"/>
    <property type="match status" value="1"/>
</dbReference>
<organism evidence="8 9">
    <name type="scientific">Candidatus Woesebacteria bacterium GW2011_GWC2_31_9</name>
    <dbReference type="NCBI Taxonomy" id="1618586"/>
    <lineage>
        <taxon>Bacteria</taxon>
        <taxon>Candidatus Woeseibacteriota</taxon>
    </lineage>
</organism>
<feature type="transmembrane region" description="Helical" evidence="6">
    <location>
        <begin position="12"/>
        <end position="33"/>
    </location>
</feature>
<name>A0A0G0AY51_9BACT</name>